<feature type="region of interest" description="Disordered" evidence="1">
    <location>
        <begin position="1"/>
        <end position="25"/>
    </location>
</feature>
<feature type="compositionally biased region" description="Basic residues" evidence="1">
    <location>
        <begin position="1"/>
        <end position="10"/>
    </location>
</feature>
<name>A0ABY1PMP9_9HYPH</name>
<reference evidence="2 3" key="1">
    <citation type="submission" date="2017-05" db="EMBL/GenBank/DDBJ databases">
        <authorList>
            <person name="Varghese N."/>
            <person name="Submissions S."/>
        </authorList>
    </citation>
    <scope>NUCLEOTIDE SEQUENCE [LARGE SCALE GENOMIC DNA]</scope>
    <source>
        <strain evidence="2 3">DSM 15949</strain>
    </source>
</reference>
<accession>A0ABY1PMP9</accession>
<evidence type="ECO:0000313" key="2">
    <source>
        <dbReference type="EMBL" id="SMP37346.1"/>
    </source>
</evidence>
<proteinExistence type="predicted"/>
<evidence type="ECO:0000313" key="3">
    <source>
        <dbReference type="Proteomes" id="UP001157914"/>
    </source>
</evidence>
<evidence type="ECO:0000256" key="1">
    <source>
        <dbReference type="SAM" id="MobiDB-lite"/>
    </source>
</evidence>
<comment type="caution">
    <text evidence="2">The sequence shown here is derived from an EMBL/GenBank/DDBJ whole genome shotgun (WGS) entry which is preliminary data.</text>
</comment>
<feature type="non-terminal residue" evidence="2">
    <location>
        <position position="153"/>
    </location>
</feature>
<keyword evidence="3" id="KW-1185">Reference proteome</keyword>
<dbReference type="Proteomes" id="UP001157914">
    <property type="component" value="Unassembled WGS sequence"/>
</dbReference>
<organism evidence="2 3">
    <name type="scientific">Roseibium denhamense</name>
    <dbReference type="NCBI Taxonomy" id="76305"/>
    <lineage>
        <taxon>Bacteria</taxon>
        <taxon>Pseudomonadati</taxon>
        <taxon>Pseudomonadota</taxon>
        <taxon>Alphaproteobacteria</taxon>
        <taxon>Hyphomicrobiales</taxon>
        <taxon>Stappiaceae</taxon>
        <taxon>Roseibium</taxon>
    </lineage>
</organism>
<gene>
    <name evidence="2" type="ORF">SAMN06265374_0062</name>
</gene>
<protein>
    <submittedName>
        <fullName evidence="2">Uncharacterized protein</fullName>
    </submittedName>
</protein>
<sequence>MAVKRNKPRRPASSAERPALTPLQKALLDEADRKVTIVSEGEQQEVSIHQVVSRKLLQTAANGSVHALSNAFNEINAAQQLHQQQINDDVELGQKYRDLQQQLLDQALAKGEDPEKVLPHPDDIKVLPGKGFKIAGPSDETELKTVRECCTLR</sequence>
<dbReference type="EMBL" id="FXTT01000012">
    <property type="protein sequence ID" value="SMP37346.1"/>
    <property type="molecule type" value="Genomic_DNA"/>
</dbReference>